<dbReference type="InParanoid" id="B0WS31"/>
<evidence type="ECO:0000256" key="1">
    <source>
        <dbReference type="SAM" id="SignalP"/>
    </source>
</evidence>
<dbReference type="VEuPathDB" id="VectorBase:CQUJHB004904"/>
<evidence type="ECO:0000313" key="4">
    <source>
        <dbReference type="Proteomes" id="UP000002320"/>
    </source>
</evidence>
<keyword evidence="1" id="KW-0732">Signal</keyword>
<dbReference type="EnsemblMetazoa" id="CPIJ009717-RA">
    <property type="protein sequence ID" value="CPIJ009717-PA"/>
    <property type="gene ID" value="CPIJ009717"/>
</dbReference>
<dbReference type="HOGENOM" id="CLU_102324_0_0_1"/>
<reference evidence="3" key="2">
    <citation type="submission" date="2021-02" db="UniProtKB">
        <authorList>
            <consortium name="EnsemblMetazoa"/>
        </authorList>
    </citation>
    <scope>IDENTIFICATION</scope>
    <source>
        <strain evidence="3">JHB</strain>
    </source>
</reference>
<dbReference type="VEuPathDB" id="VectorBase:CPIJ009717"/>
<dbReference type="Proteomes" id="UP000002320">
    <property type="component" value="Unassembled WGS sequence"/>
</dbReference>
<evidence type="ECO:0000313" key="2">
    <source>
        <dbReference type="EMBL" id="EDS33650.1"/>
    </source>
</evidence>
<dbReference type="KEGG" id="cqu:CpipJ_CPIJ009717"/>
<dbReference type="OrthoDB" id="7723585at2759"/>
<dbReference type="eggNOG" id="ENOG502TCY4">
    <property type="taxonomic scope" value="Eukaryota"/>
</dbReference>
<accession>B0WS31</accession>
<dbReference type="EMBL" id="DS232064">
    <property type="protein sequence ID" value="EDS33650.1"/>
    <property type="molecule type" value="Genomic_DNA"/>
</dbReference>
<proteinExistence type="predicted"/>
<dbReference type="OMA" id="ASRVFFY"/>
<name>B0WS31_CULQU</name>
<organism>
    <name type="scientific">Culex quinquefasciatus</name>
    <name type="common">Southern house mosquito</name>
    <name type="synonym">Culex pungens</name>
    <dbReference type="NCBI Taxonomy" id="7176"/>
    <lineage>
        <taxon>Eukaryota</taxon>
        <taxon>Metazoa</taxon>
        <taxon>Ecdysozoa</taxon>
        <taxon>Arthropoda</taxon>
        <taxon>Hexapoda</taxon>
        <taxon>Insecta</taxon>
        <taxon>Pterygota</taxon>
        <taxon>Neoptera</taxon>
        <taxon>Endopterygota</taxon>
        <taxon>Diptera</taxon>
        <taxon>Nematocera</taxon>
        <taxon>Culicoidea</taxon>
        <taxon>Culicidae</taxon>
        <taxon>Culicinae</taxon>
        <taxon>Culicini</taxon>
        <taxon>Culex</taxon>
        <taxon>Culex</taxon>
    </lineage>
</organism>
<sequence length="237" mass="26776">MVKLVIVAVVVCLQLARSVSGESSVLSEFDRLFNQLHYDIDYKLRIYRMNFSRSIKNLNAQFISRYGFVITDIQHMKQQAKDAILEHALDVIGDTQNPCIVASNDEAIRRATQAARDLSVVSERAYGSLALYSRILVRPYIDAFQDVSSGFQSTVLGQLAQRNAVVGLQDILADLAFQYLGTPFFVDLVAISLDNQLEVFELFMNALRRDVFKSVDDIARDYIYNMGQLIEEAQQCA</sequence>
<feature type="chain" id="PRO_5014566920" evidence="1">
    <location>
        <begin position="22"/>
        <end position="237"/>
    </location>
</feature>
<gene>
    <name evidence="3" type="primary">6042390</name>
    <name evidence="2" type="ORF">CpipJ_CPIJ009717</name>
</gene>
<dbReference type="AlphaFoldDB" id="B0WS31"/>
<keyword evidence="4" id="KW-1185">Reference proteome</keyword>
<protein>
    <submittedName>
        <fullName evidence="2 3">Uncharacterized protein</fullName>
    </submittedName>
</protein>
<evidence type="ECO:0000313" key="3">
    <source>
        <dbReference type="EnsemblMetazoa" id="CPIJ009717-PA"/>
    </source>
</evidence>
<reference evidence="2" key="1">
    <citation type="submission" date="2007-03" db="EMBL/GenBank/DDBJ databases">
        <title>Annotation of Culex pipiens quinquefasciatus.</title>
        <authorList>
            <consortium name="The Broad Institute Genome Sequencing Platform"/>
            <person name="Atkinson P.W."/>
            <person name="Hemingway J."/>
            <person name="Christensen B.M."/>
            <person name="Higgs S."/>
            <person name="Kodira C."/>
            <person name="Hannick L."/>
            <person name="Megy K."/>
            <person name="O'Leary S."/>
            <person name="Pearson M."/>
            <person name="Haas B.J."/>
            <person name="Mauceli E."/>
            <person name="Wortman J.R."/>
            <person name="Lee N.H."/>
            <person name="Guigo R."/>
            <person name="Stanke M."/>
            <person name="Alvarado L."/>
            <person name="Amedeo P."/>
            <person name="Antoine C.H."/>
            <person name="Arensburger P."/>
            <person name="Bidwell S.L."/>
            <person name="Crawford M."/>
            <person name="Camaro F."/>
            <person name="Devon K."/>
            <person name="Engels R."/>
            <person name="Hammond M."/>
            <person name="Howarth C."/>
            <person name="Koehrsen M."/>
            <person name="Lawson D."/>
            <person name="Montgomery P."/>
            <person name="Nene V."/>
            <person name="Nusbaum C."/>
            <person name="Puiu D."/>
            <person name="Romero-Severson J."/>
            <person name="Severson D.W."/>
            <person name="Shumway M."/>
            <person name="Sisk P."/>
            <person name="Stolte C."/>
            <person name="Zeng Q."/>
            <person name="Eisenstadt E."/>
            <person name="Fraser-Liggett C."/>
            <person name="Strausberg R."/>
            <person name="Galagan J."/>
            <person name="Birren B."/>
            <person name="Collins F.H."/>
        </authorList>
    </citation>
    <scope>NUCLEOTIDE SEQUENCE [LARGE SCALE GENOMIC DNA]</scope>
    <source>
        <strain evidence="2">JHB</strain>
    </source>
</reference>
<feature type="signal peptide" evidence="1">
    <location>
        <begin position="1"/>
        <end position="21"/>
    </location>
</feature>